<comment type="cofactor">
    <cofactor evidence="1">
        <name>Zn(2+)</name>
        <dbReference type="ChEBI" id="CHEBI:29105"/>
    </cofactor>
</comment>
<dbReference type="InterPro" id="IPR001482">
    <property type="entry name" value="T2SS/T4SS_dom"/>
</dbReference>
<reference evidence="18 19" key="1">
    <citation type="submission" date="2024-07" db="EMBL/GenBank/DDBJ databases">
        <title>Uliginosibacterium paludis KCTC:42655.</title>
        <authorList>
            <person name="Kim M.K."/>
        </authorList>
    </citation>
    <scope>NUCLEOTIDE SEQUENCE [LARGE SCALE GENOMIC DNA]</scope>
    <source>
        <strain evidence="18 19">KCTC 42655</strain>
    </source>
</reference>
<dbReference type="EMBL" id="JBEWLZ010000002">
    <property type="protein sequence ID" value="MET1488908.1"/>
    <property type="molecule type" value="Genomic_DNA"/>
</dbReference>
<sequence>MSERLISFAHAREFGLFDAGRTDAGKLKVCFREGGDFTMLAELQRHAGTGLDLEVLPLATFQQRLGEAFNQGSGGASRMVEDIAGSVDLSSLLEEIPETQDLLEAEENAPVIRLINALLTEALREEASDIHFELFESRATVRFRIDGAMRDVIEPQRGLHAAIVSRIKIMAGLDIAEKRLPQDGRITLRLAGRPVDVRVSTLPTAHGERVVLRLLDKSANRLDLDSLGMPPATLTRMQGLLSQPHGIMLVTGPTGSGKTTTLYAALAQMDARELNIMTVEDPIEYELDGIGQTQINSRIEMSFARALRAILRQDPDVILIGEIRDLETAQIAVQASLTGHLVLATLHTNDAPSAMTRLIDMGVEPFLLASSSIGVLAQRLVRRLCPECRIPYAPDSAEQALLGVGPEHALYRAGGCPACAQSGYRGRGGIYELMVFDENTRTLIHDRANEQALRAHASEHGMLSLREDGYARVRAGVTSLEEILRVTRAENE</sequence>
<keyword evidence="11 16" id="KW-0067">ATP-binding</keyword>
<dbReference type="SUPFAM" id="SSF160246">
    <property type="entry name" value="EspE N-terminal domain-like"/>
    <property type="match status" value="1"/>
</dbReference>
<protein>
    <recommendedName>
        <fullName evidence="16">Type II secretion system protein E</fullName>
        <shortName evidence="16">T2SS protein E</shortName>
    </recommendedName>
    <alternativeName>
        <fullName evidence="16">Type II traffic warden ATPase</fullName>
    </alternativeName>
</protein>
<dbReference type="Pfam" id="PF22341">
    <property type="entry name" value="GSPE_N1E"/>
    <property type="match status" value="1"/>
</dbReference>
<dbReference type="InterPro" id="IPR037257">
    <property type="entry name" value="T2SS_E_N_sf"/>
</dbReference>
<dbReference type="Gene3D" id="3.40.50.300">
    <property type="entry name" value="P-loop containing nucleotide triphosphate hydrolases"/>
    <property type="match status" value="1"/>
</dbReference>
<keyword evidence="12 16" id="KW-0653">Protein transport</keyword>
<evidence type="ECO:0000256" key="4">
    <source>
        <dbReference type="ARBA" id="ARBA00006611"/>
    </source>
</evidence>
<evidence type="ECO:0000256" key="15">
    <source>
        <dbReference type="ARBA" id="ARBA00034006"/>
    </source>
</evidence>
<keyword evidence="5 16" id="KW-0813">Transport</keyword>
<comment type="subcellular location">
    <subcellularLocation>
        <location evidence="3 16">Cell inner membrane</location>
    </subcellularLocation>
</comment>
<keyword evidence="8" id="KW-0479">Metal-binding</keyword>
<evidence type="ECO:0000256" key="5">
    <source>
        <dbReference type="ARBA" id="ARBA00022448"/>
    </source>
</evidence>
<evidence type="ECO:0000256" key="6">
    <source>
        <dbReference type="ARBA" id="ARBA00022475"/>
    </source>
</evidence>
<evidence type="ECO:0000256" key="14">
    <source>
        <dbReference type="ARBA" id="ARBA00023136"/>
    </source>
</evidence>
<keyword evidence="10" id="KW-0862">Zinc</keyword>
<accession>A0ABV2CLX8</accession>
<evidence type="ECO:0000256" key="1">
    <source>
        <dbReference type="ARBA" id="ARBA00001947"/>
    </source>
</evidence>
<dbReference type="RefSeq" id="WP_345923913.1">
    <property type="nucleotide sequence ID" value="NZ_JBDIVF010000001.1"/>
</dbReference>
<gene>
    <name evidence="18" type="primary">gspE</name>
    <name evidence="18" type="ORF">ABVT11_03650</name>
</gene>
<organism evidence="18 19">
    <name type="scientific">Uliginosibacterium paludis</name>
    <dbReference type="NCBI Taxonomy" id="1615952"/>
    <lineage>
        <taxon>Bacteria</taxon>
        <taxon>Pseudomonadati</taxon>
        <taxon>Pseudomonadota</taxon>
        <taxon>Betaproteobacteria</taxon>
        <taxon>Rhodocyclales</taxon>
        <taxon>Zoogloeaceae</taxon>
        <taxon>Uliginosibacterium</taxon>
    </lineage>
</organism>
<dbReference type="Proteomes" id="UP001548590">
    <property type="component" value="Unassembled WGS sequence"/>
</dbReference>
<dbReference type="InterPro" id="IPR013369">
    <property type="entry name" value="T2SS_GspE"/>
</dbReference>
<keyword evidence="19" id="KW-1185">Reference proteome</keyword>
<dbReference type="InterPro" id="IPR054757">
    <property type="entry name" value="GSPE_N1E"/>
</dbReference>
<comment type="catalytic activity">
    <reaction evidence="15">
        <text>ATP + H2O + cellular proteinSide 1 = ADP + phosphate + cellular proteinSide 2.</text>
        <dbReference type="EC" id="7.4.2.8"/>
    </reaction>
</comment>
<comment type="caution">
    <text evidence="18">The sequence shown here is derived from an EMBL/GenBank/DDBJ whole genome shotgun (WGS) entry which is preliminary data.</text>
</comment>
<dbReference type="InterPro" id="IPR003593">
    <property type="entry name" value="AAA+_ATPase"/>
</dbReference>
<keyword evidence="6" id="KW-1003">Cell membrane</keyword>
<evidence type="ECO:0000256" key="11">
    <source>
        <dbReference type="ARBA" id="ARBA00022840"/>
    </source>
</evidence>
<comment type="function">
    <text evidence="2 16">ATPase component of the type II secretion system required for the energy-dependent secretion of extracellular factors such as proteases and toxins from the periplasm. Acts as a molecular motor to provide the energy that is required for assembly of the pseudopilus and the extrusion of substrates generated in the cytoplasm.</text>
</comment>
<evidence type="ECO:0000256" key="12">
    <source>
        <dbReference type="ARBA" id="ARBA00022927"/>
    </source>
</evidence>
<evidence type="ECO:0000256" key="9">
    <source>
        <dbReference type="ARBA" id="ARBA00022741"/>
    </source>
</evidence>
<evidence type="ECO:0000256" key="16">
    <source>
        <dbReference type="RuleBase" id="RU366070"/>
    </source>
</evidence>
<dbReference type="CDD" id="cd01129">
    <property type="entry name" value="PulE-GspE-like"/>
    <property type="match status" value="1"/>
</dbReference>
<evidence type="ECO:0000313" key="19">
    <source>
        <dbReference type="Proteomes" id="UP001548590"/>
    </source>
</evidence>
<evidence type="ECO:0000256" key="2">
    <source>
        <dbReference type="ARBA" id="ARBA00003288"/>
    </source>
</evidence>
<keyword evidence="9 16" id="KW-0547">Nucleotide-binding</keyword>
<dbReference type="InterPro" id="IPR027417">
    <property type="entry name" value="P-loop_NTPase"/>
</dbReference>
<keyword evidence="7" id="KW-0997">Cell inner membrane</keyword>
<dbReference type="Pfam" id="PF00437">
    <property type="entry name" value="T2SSE"/>
    <property type="match status" value="1"/>
</dbReference>
<feature type="domain" description="Bacterial type II secretion system protein E" evidence="17">
    <location>
        <begin position="311"/>
        <end position="325"/>
    </location>
</feature>
<dbReference type="NCBIfam" id="TIGR02533">
    <property type="entry name" value="type_II_gspE"/>
    <property type="match status" value="1"/>
</dbReference>
<dbReference type="PANTHER" id="PTHR30258:SF27">
    <property type="entry name" value="BACTERIOPHAGE ADSORPTION PROTEIN B-RELATED"/>
    <property type="match status" value="1"/>
</dbReference>
<dbReference type="Gene3D" id="3.30.300.160">
    <property type="entry name" value="Type II secretion system, protein E, N-terminal domain"/>
    <property type="match status" value="1"/>
</dbReference>
<dbReference type="PANTHER" id="PTHR30258">
    <property type="entry name" value="TYPE II SECRETION SYSTEM PROTEIN GSPE-RELATED"/>
    <property type="match status" value="1"/>
</dbReference>
<keyword evidence="13" id="KW-1278">Translocase</keyword>
<evidence type="ECO:0000256" key="3">
    <source>
        <dbReference type="ARBA" id="ARBA00004533"/>
    </source>
</evidence>
<evidence type="ECO:0000259" key="17">
    <source>
        <dbReference type="PROSITE" id="PS00662"/>
    </source>
</evidence>
<dbReference type="PROSITE" id="PS00662">
    <property type="entry name" value="T2SP_E"/>
    <property type="match status" value="1"/>
</dbReference>
<evidence type="ECO:0000256" key="10">
    <source>
        <dbReference type="ARBA" id="ARBA00022833"/>
    </source>
</evidence>
<keyword evidence="14" id="KW-0472">Membrane</keyword>
<comment type="similarity">
    <text evidence="4 16">Belongs to the GSP E family.</text>
</comment>
<evidence type="ECO:0000256" key="8">
    <source>
        <dbReference type="ARBA" id="ARBA00022723"/>
    </source>
</evidence>
<dbReference type="SUPFAM" id="SSF52540">
    <property type="entry name" value="P-loop containing nucleoside triphosphate hydrolases"/>
    <property type="match status" value="1"/>
</dbReference>
<dbReference type="Gene3D" id="3.30.450.90">
    <property type="match status" value="1"/>
</dbReference>
<evidence type="ECO:0000256" key="7">
    <source>
        <dbReference type="ARBA" id="ARBA00022519"/>
    </source>
</evidence>
<name>A0ABV2CLX8_9RHOO</name>
<evidence type="ECO:0000313" key="18">
    <source>
        <dbReference type="EMBL" id="MET1488908.1"/>
    </source>
</evidence>
<dbReference type="SMART" id="SM00382">
    <property type="entry name" value="AAA"/>
    <property type="match status" value="1"/>
</dbReference>
<proteinExistence type="inferred from homology"/>
<evidence type="ECO:0000256" key="13">
    <source>
        <dbReference type="ARBA" id="ARBA00022967"/>
    </source>
</evidence>